<evidence type="ECO:0000313" key="1">
    <source>
        <dbReference type="EMBL" id="KAK5056541.1"/>
    </source>
</evidence>
<dbReference type="RefSeq" id="XP_064708257.1">
    <property type="nucleotide sequence ID" value="XM_064855597.1"/>
</dbReference>
<evidence type="ECO:0008006" key="3">
    <source>
        <dbReference type="Google" id="ProtNLM"/>
    </source>
</evidence>
<proteinExistence type="predicted"/>
<sequence>MKIKSPGSPSYHREETSLLTLPVEIRQKILIYSLSNIDNRLIHSASRLPWVELYRGKPSPTPSILTVCQQLHAECQQVLCRKAKLVVYLQPESVPRLQRLAIRKFVRYLDIAIPLLEQDSRISVRRKATTLLARPAEKLIPKLVAAFPHVESITLTLCPMPSRQLAVMPYMTGWRNYELRTLLAQPWLAQKVTKVRLQLDGSMTKEVLEMVQTIGAGVDDRPAHLRQLRQRLAQINELPGLQDLEIYFTTLLSRPSHNRPIIWTIQQQQQAEEVGQTPATPPLTASQAMLTRHLRTERQQMEGVYDLLKELFPQTKRLKLFRMLYWRGTLMYEVVDFESDVELEVERLLSRRTIGSMPTTTTQRVGIRGSQ</sequence>
<dbReference type="InterPro" id="IPR038883">
    <property type="entry name" value="AN11006-like"/>
</dbReference>
<dbReference type="EMBL" id="JAVRRD010000007">
    <property type="protein sequence ID" value="KAK5056541.1"/>
    <property type="molecule type" value="Genomic_DNA"/>
</dbReference>
<dbReference type="PANTHER" id="PTHR42085:SF1">
    <property type="entry name" value="F-BOX DOMAIN-CONTAINING PROTEIN"/>
    <property type="match status" value="1"/>
</dbReference>
<comment type="caution">
    <text evidence="1">The sequence shown here is derived from an EMBL/GenBank/DDBJ whole genome shotgun (WGS) entry which is preliminary data.</text>
</comment>
<gene>
    <name evidence="1" type="ORF">LTR84_012072</name>
</gene>
<dbReference type="GeneID" id="89980219"/>
<evidence type="ECO:0000313" key="2">
    <source>
        <dbReference type="Proteomes" id="UP001358417"/>
    </source>
</evidence>
<accession>A0AAV9NJJ8</accession>
<dbReference type="PANTHER" id="PTHR42085">
    <property type="entry name" value="F-BOX DOMAIN-CONTAINING PROTEIN"/>
    <property type="match status" value="1"/>
</dbReference>
<name>A0AAV9NJJ8_9EURO</name>
<organism evidence="1 2">
    <name type="scientific">Exophiala bonariae</name>
    <dbReference type="NCBI Taxonomy" id="1690606"/>
    <lineage>
        <taxon>Eukaryota</taxon>
        <taxon>Fungi</taxon>
        <taxon>Dikarya</taxon>
        <taxon>Ascomycota</taxon>
        <taxon>Pezizomycotina</taxon>
        <taxon>Eurotiomycetes</taxon>
        <taxon>Chaetothyriomycetidae</taxon>
        <taxon>Chaetothyriales</taxon>
        <taxon>Herpotrichiellaceae</taxon>
        <taxon>Exophiala</taxon>
    </lineage>
</organism>
<dbReference type="AlphaFoldDB" id="A0AAV9NJJ8"/>
<reference evidence="1 2" key="1">
    <citation type="submission" date="2023-08" db="EMBL/GenBank/DDBJ databases">
        <title>Black Yeasts Isolated from many extreme environments.</title>
        <authorList>
            <person name="Coleine C."/>
            <person name="Stajich J.E."/>
            <person name="Selbmann L."/>
        </authorList>
    </citation>
    <scope>NUCLEOTIDE SEQUENCE [LARGE SCALE GENOMIC DNA]</scope>
    <source>
        <strain evidence="1 2">CCFEE 5792</strain>
    </source>
</reference>
<dbReference type="Proteomes" id="UP001358417">
    <property type="component" value="Unassembled WGS sequence"/>
</dbReference>
<keyword evidence="2" id="KW-1185">Reference proteome</keyword>
<protein>
    <recommendedName>
        <fullName evidence="3">F-box domain-containing protein</fullName>
    </recommendedName>
</protein>